<feature type="transmembrane region" description="Helical" evidence="8">
    <location>
        <begin position="337"/>
        <end position="356"/>
    </location>
</feature>
<sequence>MEEGKIGNIEMLCIIVNAMACKAFFTSIAAVVQKVGTAGWYMTLISMSVSLIVFGLMLQLVKAYPGKNIMEIFDEALGKRVGSVLNLIFCLILLLSISITLREFTDATKVYLLHETPPGFIVGSFIIAIVLVSFLGLESLGRVAKLFSYPLISTFIIVILLSSKSFQAHRLYPLLGYGAGTTLKNGLIRSSDYGEIILLGIFAKALNSTTDFKSVGRRGIVISGAIISTVLFSTILSFPYFIAGELMDPLYIMASLIDYGRFFQRIEVVFIFTWNLSTLIGLTAVFYGAVSCYTHVFDMNDKKPIIVSFAFIVYILALIVPTVSIMLDYVVPNLRQLGWIGFYTPILIAWPIWFFFKRSKQAYAKKN</sequence>
<evidence type="ECO:0000256" key="5">
    <source>
        <dbReference type="ARBA" id="ARBA00022692"/>
    </source>
</evidence>
<reference evidence="9 10" key="1">
    <citation type="submission" date="2021-10" db="EMBL/GenBank/DDBJ databases">
        <title>Lutispora strain m25 sp. nov., a thermophilic, non-spore-forming bacterium isolated from a lab-scale methanogenic bioreactor digesting anaerobic sludge.</title>
        <authorList>
            <person name="El Houari A."/>
            <person name="Mcdonald J."/>
        </authorList>
    </citation>
    <scope>NUCLEOTIDE SEQUENCE [LARGE SCALE GENOMIC DNA]</scope>
    <source>
        <strain evidence="10">m25</strain>
    </source>
</reference>
<dbReference type="RefSeq" id="WP_255228412.1">
    <property type="nucleotide sequence ID" value="NZ_JAJEKE010000016.1"/>
</dbReference>
<protein>
    <submittedName>
        <fullName evidence="9">Spore germination protein</fullName>
    </submittedName>
</protein>
<proteinExistence type="inferred from homology"/>
<feature type="transmembrane region" description="Helical" evidence="8">
    <location>
        <begin position="219"/>
        <end position="242"/>
    </location>
</feature>
<gene>
    <name evidence="9" type="ORF">LJD61_15265</name>
</gene>
<evidence type="ECO:0000256" key="8">
    <source>
        <dbReference type="SAM" id="Phobius"/>
    </source>
</evidence>
<keyword evidence="5 8" id="KW-0812">Transmembrane</keyword>
<evidence type="ECO:0000313" key="9">
    <source>
        <dbReference type="EMBL" id="MCQ1530891.1"/>
    </source>
</evidence>
<feature type="transmembrane region" description="Helical" evidence="8">
    <location>
        <begin position="146"/>
        <end position="166"/>
    </location>
</feature>
<keyword evidence="4" id="KW-0309">Germination</keyword>
<dbReference type="EMBL" id="JAJEKE010000016">
    <property type="protein sequence ID" value="MCQ1530891.1"/>
    <property type="molecule type" value="Genomic_DNA"/>
</dbReference>
<dbReference type="Pfam" id="PF03845">
    <property type="entry name" value="Spore_permease"/>
    <property type="match status" value="1"/>
</dbReference>
<feature type="transmembrane region" description="Helical" evidence="8">
    <location>
        <begin position="119"/>
        <end position="137"/>
    </location>
</feature>
<feature type="transmembrane region" description="Helical" evidence="8">
    <location>
        <begin position="305"/>
        <end position="331"/>
    </location>
</feature>
<accession>A0ABT1NI84</accession>
<keyword evidence="3" id="KW-0813">Transport</keyword>
<evidence type="ECO:0000256" key="7">
    <source>
        <dbReference type="ARBA" id="ARBA00023136"/>
    </source>
</evidence>
<evidence type="ECO:0000256" key="2">
    <source>
        <dbReference type="ARBA" id="ARBA00007998"/>
    </source>
</evidence>
<evidence type="ECO:0000256" key="3">
    <source>
        <dbReference type="ARBA" id="ARBA00022448"/>
    </source>
</evidence>
<comment type="subcellular location">
    <subcellularLocation>
        <location evidence="1">Membrane</location>
        <topology evidence="1">Multi-pass membrane protein</topology>
    </subcellularLocation>
</comment>
<evidence type="ECO:0000256" key="4">
    <source>
        <dbReference type="ARBA" id="ARBA00022544"/>
    </source>
</evidence>
<dbReference type="PANTHER" id="PTHR34975">
    <property type="entry name" value="SPORE GERMINATION PROTEIN A2"/>
    <property type="match status" value="1"/>
</dbReference>
<name>A0ABT1NI84_9FIRM</name>
<evidence type="ECO:0000256" key="6">
    <source>
        <dbReference type="ARBA" id="ARBA00022989"/>
    </source>
</evidence>
<dbReference type="NCBIfam" id="TIGR00912">
    <property type="entry name" value="2A0309"/>
    <property type="match status" value="1"/>
</dbReference>
<evidence type="ECO:0000256" key="1">
    <source>
        <dbReference type="ARBA" id="ARBA00004141"/>
    </source>
</evidence>
<comment type="similarity">
    <text evidence="2">Belongs to the amino acid-polyamine-organocation (APC) superfamily. Spore germination protein (SGP) (TC 2.A.3.9) family.</text>
</comment>
<dbReference type="Proteomes" id="UP001651880">
    <property type="component" value="Unassembled WGS sequence"/>
</dbReference>
<organism evidence="9 10">
    <name type="scientific">Lutispora saccharofermentans</name>
    <dbReference type="NCBI Taxonomy" id="3024236"/>
    <lineage>
        <taxon>Bacteria</taxon>
        <taxon>Bacillati</taxon>
        <taxon>Bacillota</taxon>
        <taxon>Clostridia</taxon>
        <taxon>Lutisporales</taxon>
        <taxon>Lutisporaceae</taxon>
        <taxon>Lutispora</taxon>
    </lineage>
</organism>
<evidence type="ECO:0000313" key="10">
    <source>
        <dbReference type="Proteomes" id="UP001651880"/>
    </source>
</evidence>
<feature type="transmembrane region" description="Helical" evidence="8">
    <location>
        <begin position="12"/>
        <end position="32"/>
    </location>
</feature>
<keyword evidence="6 8" id="KW-1133">Transmembrane helix</keyword>
<feature type="transmembrane region" description="Helical" evidence="8">
    <location>
        <begin position="81"/>
        <end position="99"/>
    </location>
</feature>
<dbReference type="Gene3D" id="1.20.1740.10">
    <property type="entry name" value="Amino acid/polyamine transporter I"/>
    <property type="match status" value="1"/>
</dbReference>
<keyword evidence="7 8" id="KW-0472">Membrane</keyword>
<feature type="transmembrane region" description="Helical" evidence="8">
    <location>
        <begin position="38"/>
        <end position="61"/>
    </location>
</feature>
<feature type="transmembrane region" description="Helical" evidence="8">
    <location>
        <begin position="262"/>
        <end position="293"/>
    </location>
</feature>
<comment type="caution">
    <text evidence="9">The sequence shown here is derived from an EMBL/GenBank/DDBJ whole genome shotgun (WGS) entry which is preliminary data.</text>
</comment>
<dbReference type="PANTHER" id="PTHR34975:SF2">
    <property type="entry name" value="SPORE GERMINATION PROTEIN A2"/>
    <property type="match status" value="1"/>
</dbReference>
<keyword evidence="10" id="KW-1185">Reference proteome</keyword>
<dbReference type="InterPro" id="IPR004761">
    <property type="entry name" value="Spore_GerAB"/>
</dbReference>
<feature type="transmembrane region" description="Helical" evidence="8">
    <location>
        <begin position="186"/>
        <end position="207"/>
    </location>
</feature>